<accession>A0A2K0XID4</accession>
<dbReference type="AlphaFoldDB" id="A0A2K0XID4"/>
<dbReference type="InterPro" id="IPR036737">
    <property type="entry name" value="OmpA-like_sf"/>
</dbReference>
<evidence type="ECO:0000313" key="3">
    <source>
        <dbReference type="Proteomes" id="UP000236634"/>
    </source>
</evidence>
<protein>
    <recommendedName>
        <fullName evidence="1">OmpA-like domain-containing protein</fullName>
    </recommendedName>
</protein>
<gene>
    <name evidence="2" type="ORF">BFS16_07810</name>
</gene>
<name>A0A2K0XID4_9BACT</name>
<feature type="domain" description="OmpA-like" evidence="1">
    <location>
        <begin position="298"/>
        <end position="380"/>
    </location>
</feature>
<sequence length="398" mass="44436">MNKYLILLSVLTLVGHDTHAQVVYGNNEQIYVKSQYEVSANYVSSSATLPNPIDSHVKYELSGLGDNWFVSAHGGFISFLGNPVSHTDFYGRTKFGLHFAIGKWHSPYFGTRIAYQGIRFVDSQRTSQPFSSYHADLLLNISSFFRPSFEKPAKWNISPYIGAGLIRHNNLKENSFAFSYGILGSYNLTERISLSASFDGITASQNFDGYGEKGRFGDNLLSGSIGLTIGIGHLGWKAKNKRLIAVNDESSRFPLTYPRNNYSGLKSLQERIAAGNTDSTKETVDENIAMFDAPILFFFKRNTTQLVDRQQLVNIPEIAAAVKEYNLDVRIVGAADSKTGSPRHNRRLAIKRCRYIAKLLLNAGVPKSRMTGASRGGINLYKPYTANRHTCVILYRQK</sequence>
<dbReference type="Gene3D" id="3.30.1330.60">
    <property type="entry name" value="OmpA-like domain"/>
    <property type="match status" value="1"/>
</dbReference>
<evidence type="ECO:0000313" key="2">
    <source>
        <dbReference type="EMBL" id="PNP94218.1"/>
    </source>
</evidence>
<dbReference type="Proteomes" id="UP000236634">
    <property type="component" value="Unassembled WGS sequence"/>
</dbReference>
<dbReference type="EMBL" id="NBAX01000006">
    <property type="protein sequence ID" value="PNP94218.1"/>
    <property type="molecule type" value="Genomic_DNA"/>
</dbReference>
<dbReference type="Pfam" id="PF00691">
    <property type="entry name" value="OmpA"/>
    <property type="match status" value="1"/>
</dbReference>
<proteinExistence type="predicted"/>
<dbReference type="SUPFAM" id="SSF103088">
    <property type="entry name" value="OmpA-like"/>
    <property type="match status" value="1"/>
</dbReference>
<organism evidence="2 3">
    <name type="scientific">Hoylesella timonensis</name>
    <dbReference type="NCBI Taxonomy" id="386414"/>
    <lineage>
        <taxon>Bacteria</taxon>
        <taxon>Pseudomonadati</taxon>
        <taxon>Bacteroidota</taxon>
        <taxon>Bacteroidia</taxon>
        <taxon>Bacteroidales</taxon>
        <taxon>Prevotellaceae</taxon>
        <taxon>Hoylesella</taxon>
    </lineage>
</organism>
<dbReference type="InterPro" id="IPR006665">
    <property type="entry name" value="OmpA-like"/>
</dbReference>
<comment type="caution">
    <text evidence="2">The sequence shown here is derived from an EMBL/GenBank/DDBJ whole genome shotgun (WGS) entry which is preliminary data.</text>
</comment>
<reference evidence="2 3" key="1">
    <citation type="submission" date="2017-03" db="EMBL/GenBank/DDBJ databases">
        <authorList>
            <person name="Afonso C.L."/>
            <person name="Miller P.J."/>
            <person name="Scott M.A."/>
            <person name="Spackman E."/>
            <person name="Goraichik I."/>
            <person name="Dimitrov K.M."/>
            <person name="Suarez D.L."/>
            <person name="Swayne D.E."/>
        </authorList>
    </citation>
    <scope>NUCLEOTIDE SEQUENCE [LARGE SCALE GENOMIC DNA]</scope>
    <source>
        <strain evidence="2 3">DNF00076</strain>
    </source>
</reference>
<evidence type="ECO:0000259" key="1">
    <source>
        <dbReference type="Pfam" id="PF00691"/>
    </source>
</evidence>